<feature type="transmembrane region" description="Helical" evidence="1">
    <location>
        <begin position="94"/>
        <end position="115"/>
    </location>
</feature>
<keyword evidence="3" id="KW-1185">Reference proteome</keyword>
<evidence type="ECO:0000256" key="1">
    <source>
        <dbReference type="SAM" id="Phobius"/>
    </source>
</evidence>
<keyword evidence="1" id="KW-0472">Membrane</keyword>
<dbReference type="RefSeq" id="WP_022921377.1">
    <property type="nucleotide sequence ID" value="NZ_BMLB01000003.1"/>
</dbReference>
<evidence type="ECO:0000313" key="3">
    <source>
        <dbReference type="Proteomes" id="UP000662111"/>
    </source>
</evidence>
<proteinExistence type="predicted"/>
<feature type="transmembrane region" description="Helical" evidence="1">
    <location>
        <begin position="41"/>
        <end position="62"/>
    </location>
</feature>
<comment type="caution">
    <text evidence="2">The sequence shown here is derived from an EMBL/GenBank/DDBJ whole genome shotgun (WGS) entry which is preliminary data.</text>
</comment>
<name>A0ABQ2F7J9_9MICO</name>
<feature type="transmembrane region" description="Helical" evidence="1">
    <location>
        <begin position="69"/>
        <end position="88"/>
    </location>
</feature>
<accession>A0ABQ2F7J9</accession>
<dbReference type="EMBL" id="BMLB01000003">
    <property type="protein sequence ID" value="GGK69704.1"/>
    <property type="molecule type" value="Genomic_DNA"/>
</dbReference>
<dbReference type="Proteomes" id="UP000662111">
    <property type="component" value="Unassembled WGS sequence"/>
</dbReference>
<keyword evidence="1" id="KW-1133">Transmembrane helix</keyword>
<protein>
    <recommendedName>
        <fullName evidence="4">DUF4383 domain-containing protein</fullName>
    </recommendedName>
</protein>
<keyword evidence="1" id="KW-0812">Transmembrane</keyword>
<evidence type="ECO:0008006" key="4">
    <source>
        <dbReference type="Google" id="ProtNLM"/>
    </source>
</evidence>
<organism evidence="2 3">
    <name type="scientific">Ornithinimicrobium pekingense</name>
    <dbReference type="NCBI Taxonomy" id="384677"/>
    <lineage>
        <taxon>Bacteria</taxon>
        <taxon>Bacillati</taxon>
        <taxon>Actinomycetota</taxon>
        <taxon>Actinomycetes</taxon>
        <taxon>Micrococcales</taxon>
        <taxon>Ornithinimicrobiaceae</taxon>
        <taxon>Ornithinimicrobium</taxon>
    </lineage>
</organism>
<evidence type="ECO:0000313" key="2">
    <source>
        <dbReference type="EMBL" id="GGK69704.1"/>
    </source>
</evidence>
<reference evidence="3" key="1">
    <citation type="journal article" date="2019" name="Int. J. Syst. Evol. Microbiol.">
        <title>The Global Catalogue of Microorganisms (GCM) 10K type strain sequencing project: providing services to taxonomists for standard genome sequencing and annotation.</title>
        <authorList>
            <consortium name="The Broad Institute Genomics Platform"/>
            <consortium name="The Broad Institute Genome Sequencing Center for Infectious Disease"/>
            <person name="Wu L."/>
            <person name="Ma J."/>
        </authorList>
    </citation>
    <scope>NUCLEOTIDE SEQUENCE [LARGE SCALE GENOMIC DNA]</scope>
    <source>
        <strain evidence="3">CGMCC 1.5362</strain>
    </source>
</reference>
<sequence>MTKHPVLLTLQISAALAALLSVVQAVLGFQIVAGTWVESHGMIGNITFVVALVAAVAAFLWMRRSGNKGLFMHAAGMAVIALAQVALGEMGLRAAHIAVGVLFLLGAVALATLSFRKPGVVDAGPVPQERLQG</sequence>
<gene>
    <name evidence="2" type="ORF">GCM10011509_17640</name>
</gene>